<evidence type="ECO:0008006" key="4">
    <source>
        <dbReference type="Google" id="ProtNLM"/>
    </source>
</evidence>
<protein>
    <recommendedName>
        <fullName evidence="4">HNH nuclease domain-containing protein</fullName>
    </recommendedName>
</protein>
<evidence type="ECO:0000313" key="2">
    <source>
        <dbReference type="EMBL" id="OJJ44922.1"/>
    </source>
</evidence>
<dbReference type="Proteomes" id="UP000184188">
    <property type="component" value="Unassembled WGS sequence"/>
</dbReference>
<evidence type="ECO:0000313" key="3">
    <source>
        <dbReference type="Proteomes" id="UP000184188"/>
    </source>
</evidence>
<reference evidence="3" key="1">
    <citation type="journal article" date="2017" name="Genome Biol.">
        <title>Comparative genomics reveals high biological diversity and specific adaptations in the industrially and medically important fungal genus Aspergillus.</title>
        <authorList>
            <person name="de Vries R.P."/>
            <person name="Riley R."/>
            <person name="Wiebenga A."/>
            <person name="Aguilar-Osorio G."/>
            <person name="Amillis S."/>
            <person name="Uchima C.A."/>
            <person name="Anderluh G."/>
            <person name="Asadollahi M."/>
            <person name="Askin M."/>
            <person name="Barry K."/>
            <person name="Battaglia E."/>
            <person name="Bayram O."/>
            <person name="Benocci T."/>
            <person name="Braus-Stromeyer S.A."/>
            <person name="Caldana C."/>
            <person name="Canovas D."/>
            <person name="Cerqueira G.C."/>
            <person name="Chen F."/>
            <person name="Chen W."/>
            <person name="Choi C."/>
            <person name="Clum A."/>
            <person name="Dos Santos R.A."/>
            <person name="Damasio A.R."/>
            <person name="Diallinas G."/>
            <person name="Emri T."/>
            <person name="Fekete E."/>
            <person name="Flipphi M."/>
            <person name="Freyberg S."/>
            <person name="Gallo A."/>
            <person name="Gournas C."/>
            <person name="Habgood R."/>
            <person name="Hainaut M."/>
            <person name="Harispe M.L."/>
            <person name="Henrissat B."/>
            <person name="Hilden K.S."/>
            <person name="Hope R."/>
            <person name="Hossain A."/>
            <person name="Karabika E."/>
            <person name="Karaffa L."/>
            <person name="Karanyi Z."/>
            <person name="Krasevec N."/>
            <person name="Kuo A."/>
            <person name="Kusch H."/>
            <person name="LaButti K."/>
            <person name="Lagendijk E.L."/>
            <person name="Lapidus A."/>
            <person name="Levasseur A."/>
            <person name="Lindquist E."/>
            <person name="Lipzen A."/>
            <person name="Logrieco A.F."/>
            <person name="MacCabe A."/>
            <person name="Maekelae M.R."/>
            <person name="Malavazi I."/>
            <person name="Melin P."/>
            <person name="Meyer V."/>
            <person name="Mielnichuk N."/>
            <person name="Miskei M."/>
            <person name="Molnar A.P."/>
            <person name="Mule G."/>
            <person name="Ngan C.Y."/>
            <person name="Orejas M."/>
            <person name="Orosz E."/>
            <person name="Ouedraogo J.P."/>
            <person name="Overkamp K.M."/>
            <person name="Park H.-S."/>
            <person name="Perrone G."/>
            <person name="Piumi F."/>
            <person name="Punt P.J."/>
            <person name="Ram A.F."/>
            <person name="Ramon A."/>
            <person name="Rauscher S."/>
            <person name="Record E."/>
            <person name="Riano-Pachon D.M."/>
            <person name="Robert V."/>
            <person name="Roehrig J."/>
            <person name="Ruller R."/>
            <person name="Salamov A."/>
            <person name="Salih N.S."/>
            <person name="Samson R.A."/>
            <person name="Sandor E."/>
            <person name="Sanguinetti M."/>
            <person name="Schuetze T."/>
            <person name="Sepcic K."/>
            <person name="Shelest E."/>
            <person name="Sherlock G."/>
            <person name="Sophianopoulou V."/>
            <person name="Squina F.M."/>
            <person name="Sun H."/>
            <person name="Susca A."/>
            <person name="Todd R.B."/>
            <person name="Tsang A."/>
            <person name="Unkles S.E."/>
            <person name="van de Wiele N."/>
            <person name="van Rossen-Uffink D."/>
            <person name="Oliveira J.V."/>
            <person name="Vesth T.C."/>
            <person name="Visser J."/>
            <person name="Yu J.-H."/>
            <person name="Zhou M."/>
            <person name="Andersen M.R."/>
            <person name="Archer D.B."/>
            <person name="Baker S.E."/>
            <person name="Benoit I."/>
            <person name="Brakhage A.A."/>
            <person name="Braus G.H."/>
            <person name="Fischer R."/>
            <person name="Frisvad J.C."/>
            <person name="Goldman G.H."/>
            <person name="Houbraken J."/>
            <person name="Oakley B."/>
            <person name="Pocsi I."/>
            <person name="Scazzocchio C."/>
            <person name="Seiboth B."/>
            <person name="vanKuyk P.A."/>
            <person name="Wortman J."/>
            <person name="Dyer P.S."/>
            <person name="Grigoriev I.V."/>
        </authorList>
    </citation>
    <scope>NUCLEOTIDE SEQUENCE [LARGE SCALE GENOMIC DNA]</scope>
    <source>
        <strain evidence="3">CBS 506.65</strain>
    </source>
</reference>
<feature type="compositionally biased region" description="Acidic residues" evidence="1">
    <location>
        <begin position="196"/>
        <end position="222"/>
    </location>
</feature>
<proteinExistence type="predicted"/>
<name>A0A1L9SCR0_9EURO</name>
<dbReference type="EMBL" id="KV878346">
    <property type="protein sequence ID" value="OJJ44922.1"/>
    <property type="molecule type" value="Genomic_DNA"/>
</dbReference>
<feature type="region of interest" description="Disordered" evidence="1">
    <location>
        <begin position="193"/>
        <end position="222"/>
    </location>
</feature>
<evidence type="ECO:0000256" key="1">
    <source>
        <dbReference type="SAM" id="MobiDB-lite"/>
    </source>
</evidence>
<organism evidence="2 3">
    <name type="scientific">Penicilliopsis zonata CBS 506.65</name>
    <dbReference type="NCBI Taxonomy" id="1073090"/>
    <lineage>
        <taxon>Eukaryota</taxon>
        <taxon>Fungi</taxon>
        <taxon>Dikarya</taxon>
        <taxon>Ascomycota</taxon>
        <taxon>Pezizomycotina</taxon>
        <taxon>Eurotiomycetes</taxon>
        <taxon>Eurotiomycetidae</taxon>
        <taxon>Eurotiales</taxon>
        <taxon>Aspergillaceae</taxon>
        <taxon>Penicilliopsis</taxon>
    </lineage>
</organism>
<sequence length="222" mass="25201">MSEEFEDAGRISLIQELSEYIDDRAVKLANNDPIGFQAAMKGHDSVGVILTWLERKKIQKAAEARFALAKQNCYDRDRNEFCLAPTVHRYWGKARFALKPIEASEDGRSLNIQFYWLPIRNLGPRVNLLVRPSISGPVSAAGDKVTFFNLETDRRVRSDDLITLTSSHPDSHPLPSVPLLEMQWYLQRIAALSGASEEDDEDYSDDDEDDGDTVPIWEEEET</sequence>
<dbReference type="GeneID" id="34611458"/>
<accession>A0A1L9SCR0</accession>
<dbReference type="VEuPathDB" id="FungiDB:ASPZODRAFT_144248"/>
<dbReference type="OrthoDB" id="5416097at2759"/>
<dbReference type="RefSeq" id="XP_022579432.1">
    <property type="nucleotide sequence ID" value="XM_022724993.1"/>
</dbReference>
<keyword evidence="3" id="KW-1185">Reference proteome</keyword>
<dbReference type="AlphaFoldDB" id="A0A1L9SCR0"/>
<gene>
    <name evidence="2" type="ORF">ASPZODRAFT_144248</name>
</gene>